<evidence type="ECO:0000256" key="15">
    <source>
        <dbReference type="SAM" id="Phobius"/>
    </source>
</evidence>
<evidence type="ECO:0000256" key="13">
    <source>
        <dbReference type="ARBA" id="ARBA00023180"/>
    </source>
</evidence>
<dbReference type="GO" id="GO:0008235">
    <property type="term" value="F:metalloexopeptidase activity"/>
    <property type="evidence" value="ECO:0007669"/>
    <property type="project" value="InterPro"/>
</dbReference>
<keyword evidence="11" id="KW-0482">Metalloprotease</keyword>
<dbReference type="FunFam" id="3.40.630.10:FF:000008">
    <property type="entry name" value="Endoplasmic reticulum metallopeptidase 1"/>
    <property type="match status" value="1"/>
</dbReference>
<feature type="transmembrane region" description="Helical" evidence="15">
    <location>
        <begin position="660"/>
        <end position="682"/>
    </location>
</feature>
<feature type="transmembrane region" description="Helical" evidence="15">
    <location>
        <begin position="102"/>
        <end position="119"/>
    </location>
</feature>
<dbReference type="FunCoup" id="A0A6I8VRM9">
    <property type="interactions" value="93"/>
</dbReference>
<name>A0A6I8VRM9_DROPS</name>
<dbReference type="KEGG" id="dpo:6898436"/>
<dbReference type="InterPro" id="IPR045175">
    <property type="entry name" value="M28_fam"/>
</dbReference>
<evidence type="ECO:0000256" key="9">
    <source>
        <dbReference type="ARBA" id="ARBA00022833"/>
    </source>
</evidence>
<evidence type="ECO:0000256" key="1">
    <source>
        <dbReference type="ARBA" id="ARBA00001947"/>
    </source>
</evidence>
<dbReference type="PANTHER" id="PTHR12147:SF22">
    <property type="entry name" value="ENDOPLASMIC RETICULUM METALLOPEPTIDASE 1"/>
    <property type="match status" value="1"/>
</dbReference>
<keyword evidence="5 15" id="KW-0812">Transmembrane</keyword>
<keyword evidence="19" id="KW-1185">Reference proteome</keyword>
<keyword evidence="6" id="KW-0479">Metal-binding</keyword>
<evidence type="ECO:0000256" key="12">
    <source>
        <dbReference type="ARBA" id="ARBA00023136"/>
    </source>
</evidence>
<dbReference type="InterPro" id="IPR053974">
    <property type="entry name" value="ERMP1_1-A_TM"/>
</dbReference>
<evidence type="ECO:0000256" key="3">
    <source>
        <dbReference type="ARBA" id="ARBA00010918"/>
    </source>
</evidence>
<feature type="transmembrane region" description="Helical" evidence="15">
    <location>
        <begin position="451"/>
        <end position="472"/>
    </location>
</feature>
<dbReference type="Proteomes" id="UP000001819">
    <property type="component" value="Chromosome 3"/>
</dbReference>
<keyword evidence="13" id="KW-0325">Glycoprotein</keyword>
<dbReference type="InterPro" id="IPR007484">
    <property type="entry name" value="Peptidase_M28"/>
</dbReference>
<evidence type="ECO:0000256" key="11">
    <source>
        <dbReference type="ARBA" id="ARBA00023049"/>
    </source>
</evidence>
<evidence type="ECO:0000313" key="20">
    <source>
        <dbReference type="RefSeq" id="XP_033233736.1"/>
    </source>
</evidence>
<dbReference type="RefSeq" id="XP_033233736.1">
    <property type="nucleotide sequence ID" value="XM_033377845.1"/>
</dbReference>
<reference evidence="20" key="2">
    <citation type="submission" date="2025-08" db="UniProtKB">
        <authorList>
            <consortium name="RefSeq"/>
        </authorList>
    </citation>
    <scope>IDENTIFICATION</scope>
    <source>
        <strain evidence="20">MV-25-SWS-2005</strain>
        <tissue evidence="20">Whole body</tissue>
    </source>
</reference>
<feature type="transmembrane region" description="Helical" evidence="15">
    <location>
        <begin position="524"/>
        <end position="548"/>
    </location>
</feature>
<dbReference type="CDD" id="cd03875">
    <property type="entry name" value="M28_Fxna_like"/>
    <property type="match status" value="1"/>
</dbReference>
<feature type="domain" description="Endoplasmic reticulum metallopeptidase 1-like C-terminal" evidence="17">
    <location>
        <begin position="716"/>
        <end position="941"/>
    </location>
</feature>
<evidence type="ECO:0000256" key="5">
    <source>
        <dbReference type="ARBA" id="ARBA00022692"/>
    </source>
</evidence>
<feature type="transmembrane region" description="Helical" evidence="15">
    <location>
        <begin position="689"/>
        <end position="709"/>
    </location>
</feature>
<comment type="subcellular location">
    <subcellularLocation>
        <location evidence="2">Endoplasmic reticulum membrane</location>
        <topology evidence="2">Multi-pass membrane protein</topology>
    </subcellularLocation>
</comment>
<keyword evidence="9" id="KW-0862">Zinc</keyword>
<evidence type="ECO:0000259" key="18">
    <source>
        <dbReference type="Pfam" id="PF22249"/>
    </source>
</evidence>
<organism evidence="19 20">
    <name type="scientific">Drosophila pseudoobscura pseudoobscura</name>
    <name type="common">Fruit fly</name>
    <dbReference type="NCBI Taxonomy" id="46245"/>
    <lineage>
        <taxon>Eukaryota</taxon>
        <taxon>Metazoa</taxon>
        <taxon>Ecdysozoa</taxon>
        <taxon>Arthropoda</taxon>
        <taxon>Hexapoda</taxon>
        <taxon>Insecta</taxon>
        <taxon>Pterygota</taxon>
        <taxon>Neoptera</taxon>
        <taxon>Endopterygota</taxon>
        <taxon>Diptera</taxon>
        <taxon>Brachycera</taxon>
        <taxon>Muscomorpha</taxon>
        <taxon>Ephydroidea</taxon>
        <taxon>Drosophilidae</taxon>
        <taxon>Drosophila</taxon>
        <taxon>Sophophora</taxon>
    </lineage>
</organism>
<evidence type="ECO:0000256" key="6">
    <source>
        <dbReference type="ARBA" id="ARBA00022723"/>
    </source>
</evidence>
<feature type="domain" description="Peptidase M28" evidence="16">
    <location>
        <begin position="218"/>
        <end position="411"/>
    </location>
</feature>
<comment type="cofactor">
    <cofactor evidence="1">
        <name>Zn(2+)</name>
        <dbReference type="ChEBI" id="CHEBI:29105"/>
    </cofactor>
</comment>
<feature type="transmembrane region" description="Helical" evidence="15">
    <location>
        <begin position="484"/>
        <end position="512"/>
    </location>
</feature>
<evidence type="ECO:0000256" key="7">
    <source>
        <dbReference type="ARBA" id="ARBA00022801"/>
    </source>
</evidence>
<dbReference type="SUPFAM" id="SSF53187">
    <property type="entry name" value="Zn-dependent exopeptidases"/>
    <property type="match status" value="1"/>
</dbReference>
<gene>
    <name evidence="20" type="primary">LOC6898436</name>
</gene>
<dbReference type="AlphaFoldDB" id="A0A6I8VRM9"/>
<keyword evidence="10 15" id="KW-1133">Transmembrane helix</keyword>
<evidence type="ECO:0000259" key="16">
    <source>
        <dbReference type="Pfam" id="PF04389"/>
    </source>
</evidence>
<feature type="transmembrane region" description="Helical" evidence="15">
    <location>
        <begin position="614"/>
        <end position="640"/>
    </location>
</feature>
<dbReference type="InParanoid" id="A0A6I8VRM9"/>
<dbReference type="Pfam" id="PF04389">
    <property type="entry name" value="Peptidase_M28"/>
    <property type="match status" value="1"/>
</dbReference>
<sequence>MCPTNKAEDHRLVEQSNGDKCSLCCQANPSALHIAIWVARRRDFDPFPLTSKSPCRGGDYECSGIVHRLCSEKVSISCCGLLGFNSKYHIDVDFEVPKKLQWYYAPVFFAFWLCLYLSLVNTQINSMPKALMRSDEASHPNSFIAQRAEDTLIELTRIGPRVVGSAANEVATVDFLRAEVAKVEAEMSDRYEIEIDVQQASGAYMHWEMVNMYQGIQNVVVKLSERNSSNENFLLMNSHYDSVPGSPGAGDDGSMVVSMLEVMRVIAKAGEPLAHPIVFLFNGAEENPLQGSHAFITQHKWAKNCKALINLDSAGSGGREILFQSGPNHPWLMNYYRNVPHPFANTLGEEMFQAGIIPSDTDFRIFRDYGGVPGLDMAYIFNGFVYHTKYDRINAFPRASFQHTGDNVLSLARALANAPEMDDTAAHAEGHNIFYDFLGWFMIFYTETTSIIVNVVVSLLALLAIGISLYFMSVRSGCSWKGVLLRYAITIGMQLASLALAVGLALLVAVFMDGVNRSMTWFTSTWTIFGLYLAPIIFGMSILPALYLEKTKRDPLGLGFRIQLFMHSHCFWLIVIMVTLTGLSIRSAYLIMLCVLFDIVALIVNLVTKWHRKAYLFAIAVTVCQILPFVYFTYLCTAALLTLMPMQGRSGSSSNPDMVIAALVWLFSLMFAGFIVPLIMFFRKTRTIVLCFLGITILFIVIAVTNAGFPYKEKTSAQRYSLIHAHRRLHNADGTTRMDESGLYIYPQDRRIEIARDEIDSIGEVQRVSDTCDEEMFCGLPLYNHRWNKARKYSLWVPVPELPEIPAEYPSLILQDSSELESATRRRFTFSLSGPDHMGIFVNMKNDAKLVDWSFNDTLVREKAEPPYMVYFSYGLDNSSLEFTIDVEKTTSTFDTPTLEIGIGGHWVNQDITAIGRLSKYIDRFPSYAYIQGWVGTYETWYF</sequence>
<evidence type="ECO:0000256" key="4">
    <source>
        <dbReference type="ARBA" id="ARBA00022670"/>
    </source>
</evidence>
<dbReference type="GO" id="GO:0005789">
    <property type="term" value="C:endoplasmic reticulum membrane"/>
    <property type="evidence" value="ECO:0007669"/>
    <property type="project" value="UniProtKB-SubCell"/>
</dbReference>
<reference evidence="19" key="1">
    <citation type="submission" date="2024-06" db="UniProtKB">
        <authorList>
            <consortium name="RefSeq"/>
        </authorList>
    </citation>
    <scope>NUCLEOTIDE SEQUENCE [LARGE SCALE GENOMIC DNA]</scope>
    <source>
        <strain evidence="19">MV2-25</strain>
    </source>
</reference>
<feature type="domain" description="Endoplasmic reticulum metallopeptidase 1/1-A TM" evidence="18">
    <location>
        <begin position="487"/>
        <end position="702"/>
    </location>
</feature>
<keyword evidence="8" id="KW-0256">Endoplasmic reticulum</keyword>
<evidence type="ECO:0000256" key="8">
    <source>
        <dbReference type="ARBA" id="ARBA00022824"/>
    </source>
</evidence>
<accession>A0A6I8VRM9</accession>
<dbReference type="PANTHER" id="PTHR12147">
    <property type="entry name" value="METALLOPEPTIDASE M28 FAMILY MEMBER"/>
    <property type="match status" value="1"/>
</dbReference>
<protein>
    <recommendedName>
        <fullName evidence="14">FXNA-like protease</fullName>
    </recommendedName>
</protein>
<comment type="similarity">
    <text evidence="3">Belongs to the peptidase M28 family.</text>
</comment>
<proteinExistence type="inferred from homology"/>
<dbReference type="Gene3D" id="3.40.630.10">
    <property type="entry name" value="Zn peptidases"/>
    <property type="match status" value="1"/>
</dbReference>
<dbReference type="Pfam" id="PF22249">
    <property type="entry name" value="ERMP1-TM"/>
    <property type="match status" value="1"/>
</dbReference>
<keyword evidence="4" id="KW-0645">Protease</keyword>
<evidence type="ECO:0000259" key="17">
    <source>
        <dbReference type="Pfam" id="PF22248"/>
    </source>
</evidence>
<evidence type="ECO:0000313" key="19">
    <source>
        <dbReference type="Proteomes" id="UP000001819"/>
    </source>
</evidence>
<dbReference type="Pfam" id="PF22248">
    <property type="entry name" value="ERMP1_C"/>
    <property type="match status" value="1"/>
</dbReference>
<dbReference type="GO" id="GO:0046872">
    <property type="term" value="F:metal ion binding"/>
    <property type="evidence" value="ECO:0007669"/>
    <property type="project" value="UniProtKB-KW"/>
</dbReference>
<keyword evidence="12 15" id="KW-0472">Membrane</keyword>
<feature type="transmembrane region" description="Helical" evidence="15">
    <location>
        <begin position="588"/>
        <end position="607"/>
    </location>
</feature>
<dbReference type="InterPro" id="IPR053973">
    <property type="entry name" value="ERMP1-like_C"/>
</dbReference>
<dbReference type="InterPro" id="IPR048024">
    <property type="entry name" value="Fxna-like_M28_dom"/>
</dbReference>
<evidence type="ECO:0000256" key="2">
    <source>
        <dbReference type="ARBA" id="ARBA00004477"/>
    </source>
</evidence>
<evidence type="ECO:0000256" key="10">
    <source>
        <dbReference type="ARBA" id="ARBA00022989"/>
    </source>
</evidence>
<evidence type="ECO:0000256" key="14">
    <source>
        <dbReference type="ARBA" id="ARBA00078796"/>
    </source>
</evidence>
<keyword evidence="7" id="KW-0378">Hydrolase</keyword>
<feature type="transmembrane region" description="Helical" evidence="15">
    <location>
        <begin position="560"/>
        <end position="582"/>
    </location>
</feature>
<dbReference type="GO" id="GO:0006508">
    <property type="term" value="P:proteolysis"/>
    <property type="evidence" value="ECO:0007669"/>
    <property type="project" value="UniProtKB-KW"/>
</dbReference>